<gene>
    <name evidence="1" type="ORF">ASPGLDRAFT_31269</name>
</gene>
<protein>
    <submittedName>
        <fullName evidence="1">Uncharacterized protein</fullName>
    </submittedName>
</protein>
<evidence type="ECO:0000313" key="1">
    <source>
        <dbReference type="EMBL" id="OJJ89589.1"/>
    </source>
</evidence>
<dbReference type="AlphaFoldDB" id="A0A1L9W0C1"/>
<dbReference type="Proteomes" id="UP000184300">
    <property type="component" value="Unassembled WGS sequence"/>
</dbReference>
<name>A0A1L9W0C1_ASPGL</name>
<accession>A0A1L9W0C1</accession>
<dbReference type="GeneID" id="34460296"/>
<evidence type="ECO:0000313" key="2">
    <source>
        <dbReference type="Proteomes" id="UP000184300"/>
    </source>
</evidence>
<sequence length="131" mass="14882">MAPVSYGSETVDDPMVIRIASVVGDRYRRTMLEHISQVVARHVGFTFCFLRSHDHGTTQVPVGDGTCTHHIDDPHITFYMGFMPDRNEFTHEGHVLVEYITINGVKMLKGIPVQGKSMLLWDRETRELAIL</sequence>
<organism evidence="1 2">
    <name type="scientific">Aspergillus glaucus CBS 516.65</name>
    <dbReference type="NCBI Taxonomy" id="1160497"/>
    <lineage>
        <taxon>Eukaryota</taxon>
        <taxon>Fungi</taxon>
        <taxon>Dikarya</taxon>
        <taxon>Ascomycota</taxon>
        <taxon>Pezizomycotina</taxon>
        <taxon>Eurotiomycetes</taxon>
        <taxon>Eurotiomycetidae</taxon>
        <taxon>Eurotiales</taxon>
        <taxon>Aspergillaceae</taxon>
        <taxon>Aspergillus</taxon>
        <taxon>Aspergillus subgen. Aspergillus</taxon>
    </lineage>
</organism>
<reference evidence="2" key="1">
    <citation type="journal article" date="2017" name="Genome Biol.">
        <title>Comparative genomics reveals high biological diversity and specific adaptations in the industrially and medically important fungal genus Aspergillus.</title>
        <authorList>
            <person name="de Vries R.P."/>
            <person name="Riley R."/>
            <person name="Wiebenga A."/>
            <person name="Aguilar-Osorio G."/>
            <person name="Amillis S."/>
            <person name="Uchima C.A."/>
            <person name="Anderluh G."/>
            <person name="Asadollahi M."/>
            <person name="Askin M."/>
            <person name="Barry K."/>
            <person name="Battaglia E."/>
            <person name="Bayram O."/>
            <person name="Benocci T."/>
            <person name="Braus-Stromeyer S.A."/>
            <person name="Caldana C."/>
            <person name="Canovas D."/>
            <person name="Cerqueira G.C."/>
            <person name="Chen F."/>
            <person name="Chen W."/>
            <person name="Choi C."/>
            <person name="Clum A."/>
            <person name="Dos Santos R.A."/>
            <person name="Damasio A.R."/>
            <person name="Diallinas G."/>
            <person name="Emri T."/>
            <person name="Fekete E."/>
            <person name="Flipphi M."/>
            <person name="Freyberg S."/>
            <person name="Gallo A."/>
            <person name="Gournas C."/>
            <person name="Habgood R."/>
            <person name="Hainaut M."/>
            <person name="Harispe M.L."/>
            <person name="Henrissat B."/>
            <person name="Hilden K.S."/>
            <person name="Hope R."/>
            <person name="Hossain A."/>
            <person name="Karabika E."/>
            <person name="Karaffa L."/>
            <person name="Karanyi Z."/>
            <person name="Krasevec N."/>
            <person name="Kuo A."/>
            <person name="Kusch H."/>
            <person name="LaButti K."/>
            <person name="Lagendijk E.L."/>
            <person name="Lapidus A."/>
            <person name="Levasseur A."/>
            <person name="Lindquist E."/>
            <person name="Lipzen A."/>
            <person name="Logrieco A.F."/>
            <person name="MacCabe A."/>
            <person name="Maekelae M.R."/>
            <person name="Malavazi I."/>
            <person name="Melin P."/>
            <person name="Meyer V."/>
            <person name="Mielnichuk N."/>
            <person name="Miskei M."/>
            <person name="Molnar A.P."/>
            <person name="Mule G."/>
            <person name="Ngan C.Y."/>
            <person name="Orejas M."/>
            <person name="Orosz E."/>
            <person name="Ouedraogo J.P."/>
            <person name="Overkamp K.M."/>
            <person name="Park H.-S."/>
            <person name="Perrone G."/>
            <person name="Piumi F."/>
            <person name="Punt P.J."/>
            <person name="Ram A.F."/>
            <person name="Ramon A."/>
            <person name="Rauscher S."/>
            <person name="Record E."/>
            <person name="Riano-Pachon D.M."/>
            <person name="Robert V."/>
            <person name="Roehrig J."/>
            <person name="Ruller R."/>
            <person name="Salamov A."/>
            <person name="Salih N.S."/>
            <person name="Samson R.A."/>
            <person name="Sandor E."/>
            <person name="Sanguinetti M."/>
            <person name="Schuetze T."/>
            <person name="Sepcic K."/>
            <person name="Shelest E."/>
            <person name="Sherlock G."/>
            <person name="Sophianopoulou V."/>
            <person name="Squina F.M."/>
            <person name="Sun H."/>
            <person name="Susca A."/>
            <person name="Todd R.B."/>
            <person name="Tsang A."/>
            <person name="Unkles S.E."/>
            <person name="van de Wiele N."/>
            <person name="van Rossen-Uffink D."/>
            <person name="Oliveira J.V."/>
            <person name="Vesth T.C."/>
            <person name="Visser J."/>
            <person name="Yu J.-H."/>
            <person name="Zhou M."/>
            <person name="Andersen M.R."/>
            <person name="Archer D.B."/>
            <person name="Baker S.E."/>
            <person name="Benoit I."/>
            <person name="Brakhage A.A."/>
            <person name="Braus G.H."/>
            <person name="Fischer R."/>
            <person name="Frisvad J.C."/>
            <person name="Goldman G.H."/>
            <person name="Houbraken J."/>
            <person name="Oakley B."/>
            <person name="Pocsi I."/>
            <person name="Scazzocchio C."/>
            <person name="Seiboth B."/>
            <person name="vanKuyk P.A."/>
            <person name="Wortman J."/>
            <person name="Dyer P.S."/>
            <person name="Grigoriev I.V."/>
        </authorList>
    </citation>
    <scope>NUCLEOTIDE SEQUENCE [LARGE SCALE GENOMIC DNA]</scope>
    <source>
        <strain evidence="2">CBS 516.65</strain>
    </source>
</reference>
<keyword evidence="2" id="KW-1185">Reference proteome</keyword>
<dbReference type="VEuPathDB" id="FungiDB:ASPGLDRAFT_31269"/>
<proteinExistence type="predicted"/>
<dbReference type="EMBL" id="KV878888">
    <property type="protein sequence ID" value="OJJ89589.1"/>
    <property type="molecule type" value="Genomic_DNA"/>
</dbReference>
<dbReference type="RefSeq" id="XP_022406251.1">
    <property type="nucleotide sequence ID" value="XM_022544035.1"/>
</dbReference>